<dbReference type="GO" id="GO:0051082">
    <property type="term" value="F:unfolded protein binding"/>
    <property type="evidence" value="ECO:0007669"/>
    <property type="project" value="InterPro"/>
</dbReference>
<dbReference type="Pfam" id="PF01556">
    <property type="entry name" value="DnaJ_C"/>
    <property type="match status" value="1"/>
</dbReference>
<dbReference type="GeneID" id="90075516"/>
<feature type="region of interest" description="Disordered" evidence="2">
    <location>
        <begin position="71"/>
        <end position="96"/>
    </location>
</feature>
<dbReference type="FunFam" id="2.60.260.20:FF:000002">
    <property type="entry name" value="Dnaj homolog subfamily b member"/>
    <property type="match status" value="1"/>
</dbReference>
<reference evidence="4 5" key="1">
    <citation type="journal article" date="2023" name="Elife">
        <title>Identification of key yeast species and microbe-microbe interactions impacting larval growth of Drosophila in the wild.</title>
        <authorList>
            <person name="Mure A."/>
            <person name="Sugiura Y."/>
            <person name="Maeda R."/>
            <person name="Honda K."/>
            <person name="Sakurai N."/>
            <person name="Takahashi Y."/>
            <person name="Watada M."/>
            <person name="Katoh T."/>
            <person name="Gotoh A."/>
            <person name="Gotoh Y."/>
            <person name="Taniguchi I."/>
            <person name="Nakamura K."/>
            <person name="Hayashi T."/>
            <person name="Katayama T."/>
            <person name="Uemura T."/>
            <person name="Hattori Y."/>
        </authorList>
    </citation>
    <scope>NUCLEOTIDE SEQUENCE [LARGE SCALE GENOMIC DNA]</scope>
    <source>
        <strain evidence="4 5">SC-9</strain>
    </source>
</reference>
<dbReference type="CDD" id="cd10747">
    <property type="entry name" value="DnaJ_C"/>
    <property type="match status" value="1"/>
</dbReference>
<evidence type="ECO:0000256" key="2">
    <source>
        <dbReference type="SAM" id="MobiDB-lite"/>
    </source>
</evidence>
<dbReference type="GO" id="GO:0006413">
    <property type="term" value="P:translational initiation"/>
    <property type="evidence" value="ECO:0007669"/>
    <property type="project" value="TreeGrafter"/>
</dbReference>
<dbReference type="FunFam" id="2.60.260.20:FF:000013">
    <property type="entry name" value="DnaJ subfamily B member 11"/>
    <property type="match status" value="1"/>
</dbReference>
<dbReference type="InterPro" id="IPR051339">
    <property type="entry name" value="DnaJ_subfamily_B"/>
</dbReference>
<feature type="region of interest" description="Disordered" evidence="2">
    <location>
        <begin position="151"/>
        <end position="172"/>
    </location>
</feature>
<dbReference type="SMART" id="SM00271">
    <property type="entry name" value="DnaJ"/>
    <property type="match status" value="1"/>
</dbReference>
<dbReference type="GO" id="GO:0006457">
    <property type="term" value="P:protein folding"/>
    <property type="evidence" value="ECO:0007669"/>
    <property type="project" value="InterPro"/>
</dbReference>
<dbReference type="AlphaFoldDB" id="A0AAV5QS48"/>
<dbReference type="SUPFAM" id="SSF49493">
    <property type="entry name" value="HSP40/DnaJ peptide-binding domain"/>
    <property type="match status" value="2"/>
</dbReference>
<evidence type="ECO:0000313" key="4">
    <source>
        <dbReference type="EMBL" id="GMM37541.1"/>
    </source>
</evidence>
<keyword evidence="1" id="KW-0143">Chaperone</keyword>
<dbReference type="EMBL" id="BTFZ01000012">
    <property type="protein sequence ID" value="GMM37541.1"/>
    <property type="molecule type" value="Genomic_DNA"/>
</dbReference>
<accession>A0AAV5QS48</accession>
<dbReference type="CDD" id="cd06257">
    <property type="entry name" value="DnaJ"/>
    <property type="match status" value="1"/>
</dbReference>
<evidence type="ECO:0000256" key="1">
    <source>
        <dbReference type="ARBA" id="ARBA00023186"/>
    </source>
</evidence>
<protein>
    <submittedName>
        <fullName evidence="4">Type II HSP40 co-chaperone</fullName>
    </submittedName>
</protein>
<feature type="domain" description="J" evidence="3">
    <location>
        <begin position="6"/>
        <end position="68"/>
    </location>
</feature>
<dbReference type="Gene3D" id="2.60.260.20">
    <property type="entry name" value="Urease metallochaperone UreE, N-terminal domain"/>
    <property type="match status" value="2"/>
</dbReference>
<dbReference type="RefSeq" id="XP_064854537.1">
    <property type="nucleotide sequence ID" value="XM_064998465.1"/>
</dbReference>
<dbReference type="Gene3D" id="1.10.287.110">
    <property type="entry name" value="DnaJ domain"/>
    <property type="match status" value="1"/>
</dbReference>
<sequence length="353" mass="37349">MVRETKLYDLLGVSPQASDAEIKKGYRKMALKYHPDKPTGDTEKFKQISEAFEILSSKDKRSMYDQFGLEAARQGGPSPGAGAGGPGGFGGSGAGGAGPSFSFSSGSSPFGGSPFSQGDAFRIFEQFSNSGGMGDDFGSFGGFNFGGGGMPGGRSAGGSRGGRSAGGMPGGFGGYAHDTPEPETVTLPLSCTLEELYTGKTKKLNISRKNQHGTQEKQLVSVNVTAGWKSGTKITYKGIGDWTPHGRQTVKFVLEEKSHPLYTRDGDNLKITIPLSFKESLLGFRKEIKTLGGKTITIDRATPISPSTQTTYPGQGMPISKQPGKFGDLFVSFKVDYPISLTANQKAAIQQNF</sequence>
<organism evidence="4 5">
    <name type="scientific">Saccharomycopsis crataegensis</name>
    <dbReference type="NCBI Taxonomy" id="43959"/>
    <lineage>
        <taxon>Eukaryota</taxon>
        <taxon>Fungi</taxon>
        <taxon>Dikarya</taxon>
        <taxon>Ascomycota</taxon>
        <taxon>Saccharomycotina</taxon>
        <taxon>Saccharomycetes</taxon>
        <taxon>Saccharomycopsidaceae</taxon>
        <taxon>Saccharomycopsis</taxon>
    </lineage>
</organism>
<dbReference type="InterPro" id="IPR002939">
    <property type="entry name" value="DnaJ_C"/>
</dbReference>
<dbReference type="InterPro" id="IPR001623">
    <property type="entry name" value="DnaJ_domain"/>
</dbReference>
<dbReference type="GO" id="GO:0005829">
    <property type="term" value="C:cytosol"/>
    <property type="evidence" value="ECO:0007669"/>
    <property type="project" value="TreeGrafter"/>
</dbReference>
<proteinExistence type="predicted"/>
<dbReference type="PANTHER" id="PTHR24078:SF553">
    <property type="entry name" value="DNAJ HOMOLOG SUBFAMILY B MEMBER 5"/>
    <property type="match status" value="1"/>
</dbReference>
<evidence type="ECO:0000259" key="3">
    <source>
        <dbReference type="PROSITE" id="PS50076"/>
    </source>
</evidence>
<dbReference type="InterPro" id="IPR036869">
    <property type="entry name" value="J_dom_sf"/>
</dbReference>
<feature type="compositionally biased region" description="Gly residues" evidence="2">
    <location>
        <begin position="77"/>
        <end position="96"/>
    </location>
</feature>
<name>A0AAV5QS48_9ASCO</name>
<dbReference type="Proteomes" id="UP001360560">
    <property type="component" value="Unassembled WGS sequence"/>
</dbReference>
<dbReference type="PROSITE" id="PS50076">
    <property type="entry name" value="DNAJ_2"/>
    <property type="match status" value="1"/>
</dbReference>
<dbReference type="Pfam" id="PF00226">
    <property type="entry name" value="DnaJ"/>
    <property type="match status" value="1"/>
</dbReference>
<dbReference type="PANTHER" id="PTHR24078">
    <property type="entry name" value="DNAJ HOMOLOG SUBFAMILY C MEMBER"/>
    <property type="match status" value="1"/>
</dbReference>
<dbReference type="InterPro" id="IPR008971">
    <property type="entry name" value="HSP40/DnaJ_pept-bd"/>
</dbReference>
<comment type="caution">
    <text evidence="4">The sequence shown here is derived from an EMBL/GenBank/DDBJ whole genome shotgun (WGS) entry which is preliminary data.</text>
</comment>
<dbReference type="SUPFAM" id="SSF46565">
    <property type="entry name" value="Chaperone J-domain"/>
    <property type="match status" value="1"/>
</dbReference>
<evidence type="ECO:0000313" key="5">
    <source>
        <dbReference type="Proteomes" id="UP001360560"/>
    </source>
</evidence>
<keyword evidence="5" id="KW-1185">Reference proteome</keyword>
<gene>
    <name evidence="4" type="ORF">DASC09_048660</name>
</gene>
<dbReference type="GO" id="GO:0051087">
    <property type="term" value="F:protein-folding chaperone binding"/>
    <property type="evidence" value="ECO:0007669"/>
    <property type="project" value="TreeGrafter"/>
</dbReference>
<dbReference type="PRINTS" id="PR00625">
    <property type="entry name" value="JDOMAIN"/>
</dbReference>